<evidence type="ECO:0000313" key="3">
    <source>
        <dbReference type="EMBL" id="TWU02139.1"/>
    </source>
</evidence>
<name>A0A5C6AS93_9BACT</name>
<keyword evidence="1" id="KW-0812">Transmembrane</keyword>
<organism evidence="3 4">
    <name type="scientific">Stieleria varia</name>
    <dbReference type="NCBI Taxonomy" id="2528005"/>
    <lineage>
        <taxon>Bacteria</taxon>
        <taxon>Pseudomonadati</taxon>
        <taxon>Planctomycetota</taxon>
        <taxon>Planctomycetia</taxon>
        <taxon>Pirellulales</taxon>
        <taxon>Pirellulaceae</taxon>
        <taxon>Stieleria</taxon>
    </lineage>
</organism>
<feature type="transmembrane region" description="Helical" evidence="1">
    <location>
        <begin position="84"/>
        <end position="102"/>
    </location>
</feature>
<keyword evidence="1" id="KW-1133">Transmembrane helix</keyword>
<dbReference type="GO" id="GO:0004527">
    <property type="term" value="F:exonuclease activity"/>
    <property type="evidence" value="ECO:0007669"/>
    <property type="project" value="UniProtKB-KW"/>
</dbReference>
<dbReference type="InterPro" id="IPR005135">
    <property type="entry name" value="Endo/exonuclease/phosphatase"/>
</dbReference>
<keyword evidence="3" id="KW-0540">Nuclease</keyword>
<keyword evidence="3" id="KW-0255">Endonuclease</keyword>
<keyword evidence="3" id="KW-0378">Hydrolase</keyword>
<evidence type="ECO:0000259" key="2">
    <source>
        <dbReference type="Pfam" id="PF03372"/>
    </source>
</evidence>
<dbReference type="Pfam" id="PF03372">
    <property type="entry name" value="Exo_endo_phos"/>
    <property type="match status" value="1"/>
</dbReference>
<accession>A0A5C6AS93</accession>
<keyword evidence="4" id="KW-1185">Reference proteome</keyword>
<evidence type="ECO:0000256" key="1">
    <source>
        <dbReference type="SAM" id="Phobius"/>
    </source>
</evidence>
<dbReference type="RefSeq" id="WP_146520519.1">
    <property type="nucleotide sequence ID" value="NZ_CP151726.1"/>
</dbReference>
<dbReference type="GO" id="GO:0004519">
    <property type="term" value="F:endonuclease activity"/>
    <property type="evidence" value="ECO:0007669"/>
    <property type="project" value="UniProtKB-KW"/>
</dbReference>
<dbReference type="InterPro" id="IPR036691">
    <property type="entry name" value="Endo/exonu/phosph_ase_sf"/>
</dbReference>
<proteinExistence type="predicted"/>
<comment type="caution">
    <text evidence="3">The sequence shown here is derived from an EMBL/GenBank/DDBJ whole genome shotgun (WGS) entry which is preliminary data.</text>
</comment>
<keyword evidence="1" id="KW-0472">Membrane</keyword>
<feature type="transmembrane region" description="Helical" evidence="1">
    <location>
        <begin position="60"/>
        <end position="77"/>
    </location>
</feature>
<dbReference type="Gene3D" id="3.60.10.10">
    <property type="entry name" value="Endonuclease/exonuclease/phosphatase"/>
    <property type="match status" value="1"/>
</dbReference>
<dbReference type="EMBL" id="SJPN01000004">
    <property type="protein sequence ID" value="TWU02139.1"/>
    <property type="molecule type" value="Genomic_DNA"/>
</dbReference>
<feature type="transmembrane region" description="Helical" evidence="1">
    <location>
        <begin position="29"/>
        <end position="48"/>
    </location>
</feature>
<dbReference type="OrthoDB" id="9796594at2"/>
<dbReference type="Proteomes" id="UP000320176">
    <property type="component" value="Unassembled WGS sequence"/>
</dbReference>
<gene>
    <name evidence="3" type="ORF">Pla52n_31880</name>
</gene>
<evidence type="ECO:0000313" key="4">
    <source>
        <dbReference type="Proteomes" id="UP000320176"/>
    </source>
</evidence>
<dbReference type="SUPFAM" id="SSF56219">
    <property type="entry name" value="DNase I-like"/>
    <property type="match status" value="1"/>
</dbReference>
<sequence>MSKSTTDLAENVDDVKTPARVGFRGTLDAFIVVSLLGLALSCIFTFFARSFWLFDLLANLRTQQLIAAIGIGLLCLILRRWRGVALAIMIGILHLPAFQFAFPKRGDSELSDGPPLRVMTMNVLTRNQNHDAIVADIRDADPTVFAILELSGPLARRLESEFHTDYPHRLVRPSNTGNFGIGLYSSIPMNNSRVYLHENTEIETIVAELPNHGCVVIATHPLPPMGSSLFAARNRHLEEVTKLVRQTDENSMDKNSKILMGDLNLTPWSPVFWDFAKANHLHRAIDGFDITPTWYQARGFPFGLVLDHVLTTEDWHCTSHRVGPRMGSDHRSVTVQLHHVSD</sequence>
<feature type="domain" description="Endonuclease/exonuclease/phosphatase" evidence="2">
    <location>
        <begin position="119"/>
        <end position="330"/>
    </location>
</feature>
<reference evidence="3 4" key="1">
    <citation type="submission" date="2019-02" db="EMBL/GenBank/DDBJ databases">
        <title>Deep-cultivation of Planctomycetes and their phenomic and genomic characterization uncovers novel biology.</title>
        <authorList>
            <person name="Wiegand S."/>
            <person name="Jogler M."/>
            <person name="Boedeker C."/>
            <person name="Pinto D."/>
            <person name="Vollmers J."/>
            <person name="Rivas-Marin E."/>
            <person name="Kohn T."/>
            <person name="Peeters S.H."/>
            <person name="Heuer A."/>
            <person name="Rast P."/>
            <person name="Oberbeckmann S."/>
            <person name="Bunk B."/>
            <person name="Jeske O."/>
            <person name="Meyerdierks A."/>
            <person name="Storesund J.E."/>
            <person name="Kallscheuer N."/>
            <person name="Luecker S."/>
            <person name="Lage O.M."/>
            <person name="Pohl T."/>
            <person name="Merkel B.J."/>
            <person name="Hornburger P."/>
            <person name="Mueller R.-W."/>
            <person name="Bruemmer F."/>
            <person name="Labrenz M."/>
            <person name="Spormann A.M."/>
            <person name="Op Den Camp H."/>
            <person name="Overmann J."/>
            <person name="Amann R."/>
            <person name="Jetten M.S.M."/>
            <person name="Mascher T."/>
            <person name="Medema M.H."/>
            <person name="Devos D.P."/>
            <person name="Kaster A.-K."/>
            <person name="Ovreas L."/>
            <person name="Rohde M."/>
            <person name="Galperin M.Y."/>
            <person name="Jogler C."/>
        </authorList>
    </citation>
    <scope>NUCLEOTIDE SEQUENCE [LARGE SCALE GENOMIC DNA]</scope>
    <source>
        <strain evidence="3 4">Pla52n</strain>
    </source>
</reference>
<protein>
    <submittedName>
        <fullName evidence="3">Endonuclease/Exonuclease/phosphatase family protein</fullName>
    </submittedName>
</protein>
<dbReference type="AlphaFoldDB" id="A0A5C6AS93"/>
<keyword evidence="3" id="KW-0269">Exonuclease</keyword>